<evidence type="ECO:0000256" key="7">
    <source>
        <dbReference type="ARBA" id="ARBA00022989"/>
    </source>
</evidence>
<dbReference type="EMBL" id="QZAB01000463">
    <property type="protein sequence ID" value="RQD82234.1"/>
    <property type="molecule type" value="Genomic_DNA"/>
</dbReference>
<evidence type="ECO:0000313" key="11">
    <source>
        <dbReference type="EMBL" id="RQD82234.1"/>
    </source>
</evidence>
<feature type="transmembrane region" description="Helical" evidence="10">
    <location>
        <begin position="53"/>
        <end position="76"/>
    </location>
</feature>
<keyword evidence="8 10" id="KW-0472">Membrane</keyword>
<dbReference type="AlphaFoldDB" id="A0A3R7WCM8"/>
<keyword evidence="7 10" id="KW-1133">Transmembrane helix</keyword>
<feature type="transmembrane region" description="Helical" evidence="10">
    <location>
        <begin position="273"/>
        <end position="295"/>
    </location>
</feature>
<evidence type="ECO:0000256" key="4">
    <source>
        <dbReference type="ARBA" id="ARBA00022448"/>
    </source>
</evidence>
<dbReference type="PANTHER" id="PTHR43823">
    <property type="entry name" value="SPORULATION PROTEIN YKVU"/>
    <property type="match status" value="1"/>
</dbReference>
<dbReference type="CDD" id="cd13143">
    <property type="entry name" value="MATE_MepA_like"/>
    <property type="match status" value="1"/>
</dbReference>
<dbReference type="InterPro" id="IPR048279">
    <property type="entry name" value="MdtK-like"/>
</dbReference>
<feature type="transmembrane region" description="Helical" evidence="10">
    <location>
        <begin position="195"/>
        <end position="218"/>
    </location>
</feature>
<feature type="transmembrane region" description="Helical" evidence="10">
    <location>
        <begin position="418"/>
        <end position="438"/>
    </location>
</feature>
<dbReference type="NCBIfam" id="TIGR00797">
    <property type="entry name" value="matE"/>
    <property type="match status" value="1"/>
</dbReference>
<feature type="transmembrane region" description="Helical" evidence="10">
    <location>
        <begin position="12"/>
        <end position="33"/>
    </location>
</feature>
<keyword evidence="5" id="KW-1003">Cell membrane</keyword>
<evidence type="ECO:0000256" key="6">
    <source>
        <dbReference type="ARBA" id="ARBA00022692"/>
    </source>
</evidence>
<feature type="transmembrane region" description="Helical" evidence="10">
    <location>
        <begin position="139"/>
        <end position="160"/>
    </location>
</feature>
<feature type="transmembrane region" description="Helical" evidence="10">
    <location>
        <begin position="249"/>
        <end position="267"/>
    </location>
</feature>
<dbReference type="PANTHER" id="PTHR43823:SF3">
    <property type="entry name" value="MULTIDRUG EXPORT PROTEIN MEPA"/>
    <property type="match status" value="1"/>
</dbReference>
<comment type="similarity">
    <text evidence="2">Belongs to the multi antimicrobial extrusion (MATE) (TC 2.A.66.1) family. MepA subfamily.</text>
</comment>
<dbReference type="InterPro" id="IPR002528">
    <property type="entry name" value="MATE_fam"/>
</dbReference>
<dbReference type="Pfam" id="PF01554">
    <property type="entry name" value="MatE"/>
    <property type="match status" value="2"/>
</dbReference>
<keyword evidence="9" id="KW-0046">Antibiotic resistance</keyword>
<comment type="subcellular location">
    <subcellularLocation>
        <location evidence="1">Cell membrane</location>
        <topology evidence="1">Multi-pass membrane protein</topology>
    </subcellularLocation>
</comment>
<dbReference type="InterPro" id="IPR051327">
    <property type="entry name" value="MATE_MepA_subfamily"/>
</dbReference>
<evidence type="ECO:0000256" key="8">
    <source>
        <dbReference type="ARBA" id="ARBA00023136"/>
    </source>
</evidence>
<feature type="transmembrane region" description="Helical" evidence="10">
    <location>
        <begin position="97"/>
        <end position="119"/>
    </location>
</feature>
<dbReference type="GO" id="GO:0005886">
    <property type="term" value="C:plasma membrane"/>
    <property type="evidence" value="ECO:0007669"/>
    <property type="project" value="UniProtKB-SubCell"/>
</dbReference>
<feature type="transmembrane region" description="Helical" evidence="10">
    <location>
        <begin position="167"/>
        <end position="189"/>
    </location>
</feature>
<evidence type="ECO:0000256" key="2">
    <source>
        <dbReference type="ARBA" id="ARBA00008417"/>
    </source>
</evidence>
<comment type="caution">
    <text evidence="11">The sequence shown here is derived from an EMBL/GenBank/DDBJ whole genome shotgun (WGS) entry which is preliminary data.</text>
</comment>
<dbReference type="GO" id="GO:0015297">
    <property type="term" value="F:antiporter activity"/>
    <property type="evidence" value="ECO:0007669"/>
    <property type="project" value="InterPro"/>
</dbReference>
<dbReference type="GO" id="GO:0042910">
    <property type="term" value="F:xenobiotic transmembrane transporter activity"/>
    <property type="evidence" value="ECO:0007669"/>
    <property type="project" value="InterPro"/>
</dbReference>
<dbReference type="GO" id="GO:0046677">
    <property type="term" value="P:response to antibiotic"/>
    <property type="evidence" value="ECO:0007669"/>
    <property type="project" value="UniProtKB-KW"/>
</dbReference>
<evidence type="ECO:0000313" key="12">
    <source>
        <dbReference type="Proteomes" id="UP000284763"/>
    </source>
</evidence>
<evidence type="ECO:0000256" key="5">
    <source>
        <dbReference type="ARBA" id="ARBA00022475"/>
    </source>
</evidence>
<proteinExistence type="inferred from homology"/>
<accession>A0A3R7WCM8</accession>
<organism evidence="11 12">
    <name type="scientific">Methanosalsum natronophilum</name>
    <dbReference type="NCBI Taxonomy" id="768733"/>
    <lineage>
        <taxon>Archaea</taxon>
        <taxon>Methanobacteriati</taxon>
        <taxon>Methanobacteriota</taxon>
        <taxon>Stenosarchaea group</taxon>
        <taxon>Methanomicrobia</taxon>
        <taxon>Methanosarcinales</taxon>
        <taxon>Methanosarcinaceae</taxon>
        <taxon>Methanosalsum</taxon>
    </lineage>
</organism>
<evidence type="ECO:0000256" key="10">
    <source>
        <dbReference type="SAM" id="Phobius"/>
    </source>
</evidence>
<dbReference type="Proteomes" id="UP000284763">
    <property type="component" value="Unassembled WGS sequence"/>
</dbReference>
<evidence type="ECO:0000256" key="9">
    <source>
        <dbReference type="ARBA" id="ARBA00023251"/>
    </source>
</evidence>
<feature type="transmembrane region" description="Helical" evidence="10">
    <location>
        <begin position="361"/>
        <end position="382"/>
    </location>
</feature>
<evidence type="ECO:0000256" key="3">
    <source>
        <dbReference type="ARBA" id="ARBA00022106"/>
    </source>
</evidence>
<protein>
    <recommendedName>
        <fullName evidence="3">Multidrug export protein MepA</fullName>
    </recommendedName>
</protein>
<name>A0A3R7WCM8_9EURY</name>
<gene>
    <name evidence="11" type="ORF">D5R95_07415</name>
</gene>
<keyword evidence="6 10" id="KW-0812">Transmembrane</keyword>
<dbReference type="PIRSF" id="PIRSF006603">
    <property type="entry name" value="DinF"/>
    <property type="match status" value="1"/>
</dbReference>
<dbReference type="InterPro" id="IPR045070">
    <property type="entry name" value="MATE_MepA-like"/>
</dbReference>
<reference evidence="11 12" key="1">
    <citation type="submission" date="2018-08" db="EMBL/GenBank/DDBJ databases">
        <title>The metabolism and importance of syntrophic acetate oxidation coupled to methane or sulfide production in haloalkaline environments.</title>
        <authorList>
            <person name="Timmers P.H.A."/>
            <person name="Vavourakis C.D."/>
            <person name="Sorokin D.Y."/>
            <person name="Sinninghe Damste J.S."/>
            <person name="Muyzer G."/>
            <person name="Stams A.J.M."/>
            <person name="Plugge C.M."/>
        </authorList>
    </citation>
    <scope>NUCLEOTIDE SEQUENCE [LARGE SCALE GENOMIC DNA]</scope>
    <source>
        <strain evidence="11">MSAO_Arc3</strain>
    </source>
</reference>
<feature type="transmembrane region" description="Helical" evidence="10">
    <location>
        <begin position="389"/>
        <end position="412"/>
    </location>
</feature>
<evidence type="ECO:0000256" key="1">
    <source>
        <dbReference type="ARBA" id="ARBA00004651"/>
    </source>
</evidence>
<feature type="transmembrane region" description="Helical" evidence="10">
    <location>
        <begin position="321"/>
        <end position="341"/>
    </location>
</feature>
<keyword evidence="4" id="KW-0813">Transport</keyword>
<sequence>MERTENLGQENVRSLILRLATPAIIGLMVQAIYNLVDTIFIGRGLGEESVLGIAGISVAFPVQMLMMAIALGIGIGGASIISRSLGSGHLEHARKTLGNMVTMTVITSLIFTILAIYYLEPILSLFGASETVMPFAIDYTYYIVLGTIFFTFSAAMSNAIRAEGNIIFAMMILVISSISNIILNPLFIFGLGMGITGAAIATVISQLIGCLIVIYYYYTSKATVELELNTLSPDLGIIKESSYIGTSEAMFNIVESLLFLLLNQSLLYYGGDLAIAVFGIVIKVFILTLMPIIGLKQAILPIFGYNYGALNYHRIRQTLSISTYLSTALCFLSMIIVFLIPTQIMGLFSTDPELIEMGVPALMICYLMMPFIGVQIVTTALLQSLGKSLESLVLILSRQLIFLPPLVIILPLQLGLNGIWLAFPLSDLLGFLVALYMMRKETRLMEI</sequence>